<dbReference type="PANTHER" id="PTHR33525">
    <property type="match status" value="1"/>
</dbReference>
<proteinExistence type="predicted"/>
<gene>
    <name evidence="2" type="ORF">SAMN05421553_0745</name>
</gene>
<dbReference type="InterPro" id="IPR052340">
    <property type="entry name" value="RNase_Y/CdgJ"/>
</dbReference>
<reference evidence="3" key="1">
    <citation type="submission" date="2016-10" db="EMBL/GenBank/DDBJ databases">
        <authorList>
            <person name="Varghese N."/>
            <person name="Submissions S."/>
        </authorList>
    </citation>
    <scope>NUCLEOTIDE SEQUENCE [LARGE SCALE GENOMIC DNA]</scope>
    <source>
        <strain evidence="3">DSM 12111</strain>
    </source>
</reference>
<evidence type="ECO:0000259" key="1">
    <source>
        <dbReference type="PROSITE" id="PS51833"/>
    </source>
</evidence>
<dbReference type="SUPFAM" id="SSF109604">
    <property type="entry name" value="HD-domain/PDEase-like"/>
    <property type="match status" value="1"/>
</dbReference>
<dbReference type="Proteomes" id="UP000242849">
    <property type="component" value="Unassembled WGS sequence"/>
</dbReference>
<dbReference type="InterPro" id="IPR013976">
    <property type="entry name" value="HDOD"/>
</dbReference>
<dbReference type="EMBL" id="FNSC01000001">
    <property type="protein sequence ID" value="SEC37043.1"/>
    <property type="molecule type" value="Genomic_DNA"/>
</dbReference>
<dbReference type="RefSeq" id="WP_090376821.1">
    <property type="nucleotide sequence ID" value="NZ_CP156749.1"/>
</dbReference>
<dbReference type="PROSITE" id="PS51833">
    <property type="entry name" value="HDOD"/>
    <property type="match status" value="1"/>
</dbReference>
<keyword evidence="3" id="KW-1185">Reference proteome</keyword>
<dbReference type="OrthoDB" id="7023490at2"/>
<dbReference type="Pfam" id="PF08668">
    <property type="entry name" value="HDOD"/>
    <property type="match status" value="1"/>
</dbReference>
<sequence>MPKPVHYPRALTDWLKQLDSQLLPASLESQQKLRRALADSNRSMRELADLIQNCPALALSVLREANRKSSGLSEQTESLEAAISRLGIKRTEDLLNALPALPEQELPKALRQILLISQHASHQANGLFAGRLARLWQEVHWGSLLFLAPIWTLLAAHPELFDVWEQRVLVKGEAASKVEQELLGVPLLKLCLALSEQWHLPEWVTQGYRLLVSDRRLLVKALHIARDNEHPLHQQQTLDADSNLRRWLTQPANSILLANGLALSAHHVWNSPHSLRWQRLTGLFLQLPLDNVQQLLHQNAVSSARQIPGTDLWHPAEALLWPWQARHLQTIVEQPKPAVVSEWRQLCAHLLALPSAFSNVLQLTACANQAIQACGMQRVLILLADRNHTRLIAQQQSGLDKAAASLSLDPQQSQVLRRLLSAPAQLKLSTANIAQFSAMLPGSLKSLFPSEHLLIRSIASNNRVVMLIFADQGGPALSDASVQGFGKTVQCIERALASFANRGR</sequence>
<evidence type="ECO:0000313" key="3">
    <source>
        <dbReference type="Proteomes" id="UP000242849"/>
    </source>
</evidence>
<dbReference type="AlphaFoldDB" id="A0A1H4RYQ6"/>
<dbReference type="Gene3D" id="1.10.3210.10">
    <property type="entry name" value="Hypothetical protein af1432"/>
    <property type="match status" value="1"/>
</dbReference>
<feature type="domain" description="HDOD" evidence="1">
    <location>
        <begin position="23"/>
        <end position="214"/>
    </location>
</feature>
<name>A0A1H4RYQ6_PSEAG</name>
<accession>A0A1H4RYQ6</accession>
<evidence type="ECO:0000313" key="2">
    <source>
        <dbReference type="EMBL" id="SEC37043.1"/>
    </source>
</evidence>
<dbReference type="PANTHER" id="PTHR33525:SF3">
    <property type="entry name" value="RIBONUCLEASE Y"/>
    <property type="match status" value="1"/>
</dbReference>
<dbReference type="STRING" id="53406.SAMN05421553_0745"/>
<protein>
    <submittedName>
        <fullName evidence="2">HDOD domain-containing protein</fullName>
    </submittedName>
</protein>
<organism evidence="2 3">
    <name type="scientific">Pseudomonas anguilliseptica</name>
    <dbReference type="NCBI Taxonomy" id="53406"/>
    <lineage>
        <taxon>Bacteria</taxon>
        <taxon>Pseudomonadati</taxon>
        <taxon>Pseudomonadota</taxon>
        <taxon>Gammaproteobacteria</taxon>
        <taxon>Pseudomonadales</taxon>
        <taxon>Pseudomonadaceae</taxon>
        <taxon>Pseudomonas</taxon>
    </lineage>
</organism>